<gene>
    <name evidence="2" type="ORF">NDU88_005607</name>
</gene>
<protein>
    <submittedName>
        <fullName evidence="2">Uncharacterized protein</fullName>
    </submittedName>
</protein>
<comment type="caution">
    <text evidence="2">The sequence shown here is derived from an EMBL/GenBank/DDBJ whole genome shotgun (WGS) entry which is preliminary data.</text>
</comment>
<sequence length="116" mass="12592">MVYDGSNAEGFLGRCSGSPEGFPTGLDTATECRPPGNIAKNTWSEHRGDGGLQDRPEEKALEVVVMLKACRMSPTTDDMEDVDFRLESELSMDAPMDSAAPIPVDTLATADELIWR</sequence>
<dbReference type="Proteomes" id="UP001066276">
    <property type="component" value="Chromosome 11"/>
</dbReference>
<organism evidence="2 3">
    <name type="scientific">Pleurodeles waltl</name>
    <name type="common">Iberian ribbed newt</name>
    <dbReference type="NCBI Taxonomy" id="8319"/>
    <lineage>
        <taxon>Eukaryota</taxon>
        <taxon>Metazoa</taxon>
        <taxon>Chordata</taxon>
        <taxon>Craniata</taxon>
        <taxon>Vertebrata</taxon>
        <taxon>Euteleostomi</taxon>
        <taxon>Amphibia</taxon>
        <taxon>Batrachia</taxon>
        <taxon>Caudata</taxon>
        <taxon>Salamandroidea</taxon>
        <taxon>Salamandridae</taxon>
        <taxon>Pleurodelinae</taxon>
        <taxon>Pleurodeles</taxon>
    </lineage>
</organism>
<dbReference type="EMBL" id="JANPWB010000015">
    <property type="protein sequence ID" value="KAJ1092497.1"/>
    <property type="molecule type" value="Genomic_DNA"/>
</dbReference>
<evidence type="ECO:0000313" key="2">
    <source>
        <dbReference type="EMBL" id="KAJ1092497.1"/>
    </source>
</evidence>
<evidence type="ECO:0000256" key="1">
    <source>
        <dbReference type="SAM" id="MobiDB-lite"/>
    </source>
</evidence>
<name>A0AAV7LN48_PLEWA</name>
<dbReference type="AlphaFoldDB" id="A0AAV7LN48"/>
<reference evidence="2" key="1">
    <citation type="journal article" date="2022" name="bioRxiv">
        <title>Sequencing and chromosome-scale assembly of the giantPleurodeles waltlgenome.</title>
        <authorList>
            <person name="Brown T."/>
            <person name="Elewa A."/>
            <person name="Iarovenko S."/>
            <person name="Subramanian E."/>
            <person name="Araus A.J."/>
            <person name="Petzold A."/>
            <person name="Susuki M."/>
            <person name="Suzuki K.-i.T."/>
            <person name="Hayashi T."/>
            <person name="Toyoda A."/>
            <person name="Oliveira C."/>
            <person name="Osipova E."/>
            <person name="Leigh N.D."/>
            <person name="Simon A."/>
            <person name="Yun M.H."/>
        </authorList>
    </citation>
    <scope>NUCLEOTIDE SEQUENCE</scope>
    <source>
        <strain evidence="2">20211129_DDA</strain>
        <tissue evidence="2">Liver</tissue>
    </source>
</reference>
<evidence type="ECO:0000313" key="3">
    <source>
        <dbReference type="Proteomes" id="UP001066276"/>
    </source>
</evidence>
<feature type="region of interest" description="Disordered" evidence="1">
    <location>
        <begin position="26"/>
        <end position="55"/>
    </location>
</feature>
<accession>A0AAV7LN48</accession>
<keyword evidence="3" id="KW-1185">Reference proteome</keyword>
<proteinExistence type="predicted"/>
<feature type="compositionally biased region" description="Basic and acidic residues" evidence="1">
    <location>
        <begin position="43"/>
        <end position="55"/>
    </location>
</feature>